<comment type="caution">
    <text evidence="2">The sequence shown here is derived from an EMBL/GenBank/DDBJ whole genome shotgun (WGS) entry which is preliminary data.</text>
</comment>
<sequence>MDTIKKIKEIYTIEKNTKEGNLISTTKVINRNYDEIIECAINELETKIENKEDRFKNMIITDIKNTIKSIRSVFPDLFKRFDYCTDLKGAFTELNSVSVCLADSELTTVHELKNHLHHRLNAFYLNREYSLLNTNTLAISHLDRGWEQYSFELSEDFNFISETNFGFGCVSYFYSVIKYKNIILAPFSDIVVYPHAKYKQIINYSAKHCLKYSEWASSFNFICENYYSALKNERAFLDKYLIKNSNRIGEDLKKFMTLDFNSVQTISDNYKVLDYYEYSTYNLLGEKYCESIKVLKLIEQINIKKYYDYYYNLLLELKKDILSMLEDGVSIEIPKNINLLETKKIEFKQKNYEILKNKIKNRKRKRKTRKNEYFYSEKKLEEYLSYKYEDYLIIEEAYLEYKKELYKFDKEISINKEAINEIPNFIKFINKKLVK</sequence>
<evidence type="ECO:0000256" key="1">
    <source>
        <dbReference type="SAM" id="Coils"/>
    </source>
</evidence>
<evidence type="ECO:0000313" key="2">
    <source>
        <dbReference type="EMBL" id="MBP1838619.1"/>
    </source>
</evidence>
<gene>
    <name evidence="2" type="ORF">J2Z56_000515</name>
    <name evidence="3" type="ORF">J2Z57_001565</name>
</gene>
<dbReference type="RefSeq" id="WP_209542052.1">
    <property type="nucleotide sequence ID" value="NZ_JAGGJQ010000001.1"/>
</dbReference>
<dbReference type="Proteomes" id="UP001231587">
    <property type="component" value="Unassembled WGS sequence"/>
</dbReference>
<proteinExistence type="predicted"/>
<evidence type="ECO:0000313" key="4">
    <source>
        <dbReference type="Proteomes" id="UP001138672"/>
    </source>
</evidence>
<feature type="coiled-coil region" evidence="1">
    <location>
        <begin position="34"/>
        <end position="61"/>
    </location>
</feature>
<evidence type="ECO:0000313" key="3">
    <source>
        <dbReference type="EMBL" id="MDQ0335119.1"/>
    </source>
</evidence>
<protein>
    <submittedName>
        <fullName evidence="2">Uncharacterized protein</fullName>
    </submittedName>
</protein>
<name>A0A9X0YK29_9FLAO</name>
<evidence type="ECO:0000313" key="5">
    <source>
        <dbReference type="Proteomes" id="UP001231587"/>
    </source>
</evidence>
<organism evidence="2 4">
    <name type="scientific">Formosa algae</name>
    <dbReference type="NCBI Taxonomy" id="225843"/>
    <lineage>
        <taxon>Bacteria</taxon>
        <taxon>Pseudomonadati</taxon>
        <taxon>Bacteroidota</taxon>
        <taxon>Flavobacteriia</taxon>
        <taxon>Flavobacteriales</taxon>
        <taxon>Flavobacteriaceae</taxon>
        <taxon>Formosa</taxon>
    </lineage>
</organism>
<reference evidence="2" key="1">
    <citation type="submission" date="2021-03" db="EMBL/GenBank/DDBJ databases">
        <title>Genomic Encyclopedia of Type Strains, Phase IV (KMG-IV): sequencing the most valuable type-strain genomes for metagenomic binning, comparative biology and taxonomic classification.</title>
        <authorList>
            <person name="Goeker M."/>
        </authorList>
    </citation>
    <scope>NUCLEOTIDE SEQUENCE</scope>
    <source>
        <strain evidence="2">DSM 15523</strain>
        <strain evidence="3 5">DSM 16476</strain>
    </source>
</reference>
<keyword evidence="5" id="KW-1185">Reference proteome</keyword>
<dbReference type="AlphaFoldDB" id="A0A9X0YK29"/>
<dbReference type="EMBL" id="JAGGJQ010000001">
    <property type="protein sequence ID" value="MBP1838619.1"/>
    <property type="molecule type" value="Genomic_DNA"/>
</dbReference>
<dbReference type="Proteomes" id="UP001138672">
    <property type="component" value="Unassembled WGS sequence"/>
</dbReference>
<keyword evidence="1" id="KW-0175">Coiled coil</keyword>
<dbReference type="EMBL" id="JAUSUU010000004">
    <property type="protein sequence ID" value="MDQ0335119.1"/>
    <property type="molecule type" value="Genomic_DNA"/>
</dbReference>
<accession>A0A9X0YK29</accession>